<dbReference type="OrthoDB" id="6197287at2"/>
<protein>
    <submittedName>
        <fullName evidence="1">Uncharacterized protein</fullName>
    </submittedName>
</protein>
<dbReference type="Proteomes" id="UP000028073">
    <property type="component" value="Unassembled WGS sequence"/>
</dbReference>
<evidence type="ECO:0000313" key="1">
    <source>
        <dbReference type="EMBL" id="KEQ18090.1"/>
    </source>
</evidence>
<accession>A0A081NI17</accession>
<comment type="caution">
    <text evidence="1">The sequence shown here is derived from an EMBL/GenBank/DDBJ whole genome shotgun (WGS) entry which is preliminary data.</text>
</comment>
<dbReference type="AlphaFoldDB" id="A0A081NI17"/>
<name>A0A081NI17_9GAMM</name>
<evidence type="ECO:0000313" key="2">
    <source>
        <dbReference type="Proteomes" id="UP000028073"/>
    </source>
</evidence>
<organism evidence="1 2">
    <name type="scientific">Endozoicomonas numazuensis</name>
    <dbReference type="NCBI Taxonomy" id="1137799"/>
    <lineage>
        <taxon>Bacteria</taxon>
        <taxon>Pseudomonadati</taxon>
        <taxon>Pseudomonadota</taxon>
        <taxon>Gammaproteobacteria</taxon>
        <taxon>Oceanospirillales</taxon>
        <taxon>Endozoicomonadaceae</taxon>
        <taxon>Endozoicomonas</taxon>
    </lineage>
</organism>
<dbReference type="EMBL" id="JOKH01000002">
    <property type="protein sequence ID" value="KEQ18090.1"/>
    <property type="molecule type" value="Genomic_DNA"/>
</dbReference>
<keyword evidence="2" id="KW-1185">Reference proteome</keyword>
<proteinExistence type="predicted"/>
<gene>
    <name evidence="1" type="ORF">GZ78_10990</name>
</gene>
<reference evidence="1 2" key="1">
    <citation type="submission" date="2014-06" db="EMBL/GenBank/DDBJ databases">
        <title>Whole Genome Sequences of Three Symbiotic Endozoicomonas Bacteria.</title>
        <authorList>
            <person name="Neave M.J."/>
            <person name="Apprill A."/>
            <person name="Voolstra C.R."/>
        </authorList>
    </citation>
    <scope>NUCLEOTIDE SEQUENCE [LARGE SCALE GENOMIC DNA]</scope>
    <source>
        <strain evidence="1 2">DSM 25634</strain>
    </source>
</reference>
<dbReference type="RefSeq" id="WP_034835165.1">
    <property type="nucleotide sequence ID" value="NZ_JOKH01000002.1"/>
</dbReference>
<sequence length="113" mass="13262">MRDPILLAVELSNGHFMSCRLLHPDRHTLPTLNRWYREMIEAIFLIELGNLHAINRTRAVAMHKDWGEPWPDHQPRFSPNIKHLEALARTLKVRDTLLNQNNQWKHLGSTSRG</sequence>